<feature type="signal peptide" evidence="1">
    <location>
        <begin position="1"/>
        <end position="18"/>
    </location>
</feature>
<keyword evidence="3" id="KW-1185">Reference proteome</keyword>
<evidence type="ECO:0000313" key="3">
    <source>
        <dbReference type="Proteomes" id="UP000235672"/>
    </source>
</evidence>
<dbReference type="EMBL" id="KZ613549">
    <property type="protein sequence ID" value="PMD12471.1"/>
    <property type="molecule type" value="Genomic_DNA"/>
</dbReference>
<dbReference type="OrthoDB" id="5189319at2759"/>
<sequence length="160" mass="16830">MRSFILLRLIPLLSTVTAAPQVVPVIGGLLGDAGLTPITGALGEVLNSIPILYADAPSFLLTRDPSPQCAAVNNGTLLCCNSEFNGDMPLVVELAQLAGNFRLNPNSINGLYCQKNFETCGNGVKLCCQSDAVVNPPVINDVLSVALWCQDAPEQDSTCV</sequence>
<dbReference type="AlphaFoldDB" id="A0A2J6PEI8"/>
<name>A0A2J6PEI8_9HELO</name>
<reference evidence="2 3" key="1">
    <citation type="submission" date="2016-05" db="EMBL/GenBank/DDBJ databases">
        <title>A degradative enzymes factory behind the ericoid mycorrhizal symbiosis.</title>
        <authorList>
            <consortium name="DOE Joint Genome Institute"/>
            <person name="Martino E."/>
            <person name="Morin E."/>
            <person name="Grelet G."/>
            <person name="Kuo A."/>
            <person name="Kohler A."/>
            <person name="Daghino S."/>
            <person name="Barry K."/>
            <person name="Choi C."/>
            <person name="Cichocki N."/>
            <person name="Clum A."/>
            <person name="Copeland A."/>
            <person name="Hainaut M."/>
            <person name="Haridas S."/>
            <person name="Labutti K."/>
            <person name="Lindquist E."/>
            <person name="Lipzen A."/>
            <person name="Khouja H.-R."/>
            <person name="Murat C."/>
            <person name="Ohm R."/>
            <person name="Olson A."/>
            <person name="Spatafora J."/>
            <person name="Veneault-Fourrey C."/>
            <person name="Henrissat B."/>
            <person name="Grigoriev I."/>
            <person name="Martin F."/>
            <person name="Perotto S."/>
        </authorList>
    </citation>
    <scope>NUCLEOTIDE SEQUENCE [LARGE SCALE GENOMIC DNA]</scope>
    <source>
        <strain evidence="2 3">UAMH 7357</strain>
    </source>
</reference>
<proteinExistence type="predicted"/>
<evidence type="ECO:0008006" key="4">
    <source>
        <dbReference type="Google" id="ProtNLM"/>
    </source>
</evidence>
<keyword evidence="1" id="KW-0732">Signal</keyword>
<organism evidence="2 3">
    <name type="scientific">Hyaloscypha hepaticicola</name>
    <dbReference type="NCBI Taxonomy" id="2082293"/>
    <lineage>
        <taxon>Eukaryota</taxon>
        <taxon>Fungi</taxon>
        <taxon>Dikarya</taxon>
        <taxon>Ascomycota</taxon>
        <taxon>Pezizomycotina</taxon>
        <taxon>Leotiomycetes</taxon>
        <taxon>Helotiales</taxon>
        <taxon>Hyaloscyphaceae</taxon>
        <taxon>Hyaloscypha</taxon>
    </lineage>
</organism>
<protein>
    <recommendedName>
        <fullName evidence="4">Hydrophobin</fullName>
    </recommendedName>
</protein>
<dbReference type="Proteomes" id="UP000235672">
    <property type="component" value="Unassembled WGS sequence"/>
</dbReference>
<feature type="chain" id="PRO_5014367431" description="Hydrophobin" evidence="1">
    <location>
        <begin position="19"/>
        <end position="160"/>
    </location>
</feature>
<evidence type="ECO:0000256" key="1">
    <source>
        <dbReference type="SAM" id="SignalP"/>
    </source>
</evidence>
<evidence type="ECO:0000313" key="2">
    <source>
        <dbReference type="EMBL" id="PMD12471.1"/>
    </source>
</evidence>
<gene>
    <name evidence="2" type="ORF">NA56DRAFT_695481</name>
</gene>
<accession>A0A2J6PEI8</accession>